<dbReference type="AlphaFoldDB" id="U9T0U0"/>
<accession>U9T0U0</accession>
<dbReference type="VEuPathDB" id="FungiDB:RhiirFUN_024379"/>
<dbReference type="EMBL" id="KI297577">
    <property type="protein sequence ID" value="ERZ99937.1"/>
    <property type="molecule type" value="Genomic_DNA"/>
</dbReference>
<evidence type="ECO:0000313" key="1">
    <source>
        <dbReference type="EMBL" id="ERZ99937.1"/>
    </source>
</evidence>
<dbReference type="Gene3D" id="1.10.510.10">
    <property type="entry name" value="Transferase(Phosphotransferase) domain 1"/>
    <property type="match status" value="1"/>
</dbReference>
<proteinExistence type="predicted"/>
<dbReference type="InterPro" id="IPR036910">
    <property type="entry name" value="HMG_box_dom_sf"/>
</dbReference>
<reference evidence="1" key="1">
    <citation type="submission" date="2013-07" db="EMBL/GenBank/DDBJ databases">
        <title>The genome of an arbuscular mycorrhizal fungus provides insights into the evolution of the oldest plant symbiosis.</title>
        <authorList>
            <consortium name="DOE Joint Genome Institute"/>
            <person name="Tisserant E."/>
            <person name="Malbreil M."/>
            <person name="Kuo A."/>
            <person name="Kohler A."/>
            <person name="Symeonidi A."/>
            <person name="Balestrini R."/>
            <person name="Charron P."/>
            <person name="Duensing N."/>
            <person name="Frei-dit-Frey N."/>
            <person name="Gianinazzi-Pearson V."/>
            <person name="Gilbert B."/>
            <person name="Handa Y."/>
            <person name="Hijri M."/>
            <person name="Kaul R."/>
            <person name="Kawaguchi M."/>
            <person name="Krajinski F."/>
            <person name="Lammers P."/>
            <person name="Lapierre D."/>
            <person name="Masclaux F.G."/>
            <person name="Murat C."/>
            <person name="Morin E."/>
            <person name="Ndikumana S."/>
            <person name="Pagni M."/>
            <person name="Petitpierre D."/>
            <person name="Requena N."/>
            <person name="Rosikiewicz P."/>
            <person name="Riley R."/>
            <person name="Saito K."/>
            <person name="San Clemente H."/>
            <person name="Shapiro H."/>
            <person name="van Tuinen D."/>
            <person name="Becard G."/>
            <person name="Bonfante P."/>
            <person name="Paszkowski U."/>
            <person name="Shachar-Hill Y."/>
            <person name="Young J.P."/>
            <person name="Sanders I.R."/>
            <person name="Henrissat B."/>
            <person name="Rensing S.A."/>
            <person name="Grigoriev I.V."/>
            <person name="Corradi N."/>
            <person name="Roux C."/>
            <person name="Martin F."/>
        </authorList>
    </citation>
    <scope>NUCLEOTIDE SEQUENCE</scope>
    <source>
        <strain evidence="1">DAOM 197198</strain>
    </source>
</reference>
<organism evidence="1">
    <name type="scientific">Rhizophagus irregularis (strain DAOM 181602 / DAOM 197198 / MUCL 43194)</name>
    <name type="common">Arbuscular mycorrhizal fungus</name>
    <name type="synonym">Glomus intraradices</name>
    <dbReference type="NCBI Taxonomy" id="747089"/>
    <lineage>
        <taxon>Eukaryota</taxon>
        <taxon>Fungi</taxon>
        <taxon>Fungi incertae sedis</taxon>
        <taxon>Mucoromycota</taxon>
        <taxon>Glomeromycotina</taxon>
        <taxon>Glomeromycetes</taxon>
        <taxon>Glomerales</taxon>
        <taxon>Glomeraceae</taxon>
        <taxon>Rhizophagus</taxon>
    </lineage>
</organism>
<gene>
    <name evidence="1" type="ORF">GLOINDRAFT_9005</name>
</gene>
<sequence>MGNFEEKPTEGTHSKYQQLYKECWDDEPKSRPNIEEVYKILNTVTVKKSKKSAKHQIPFFRLPFPPELTVEEILRSGTKDKFRSNPPNRYFIYRLAFLKELRKRTADDIAPMSKISAHVSSMWFNESTPVRDVYKELSDQVESRLKEKSVRINESYKPLSY</sequence>
<dbReference type="HOGENOM" id="CLU_1644631_0_0_1"/>
<name>U9T0U0_RHIID</name>
<dbReference type="Gene3D" id="1.10.30.10">
    <property type="entry name" value="High mobility group box domain"/>
    <property type="match status" value="1"/>
</dbReference>
<evidence type="ECO:0008006" key="2">
    <source>
        <dbReference type="Google" id="ProtNLM"/>
    </source>
</evidence>
<dbReference type="SUPFAM" id="SSF47095">
    <property type="entry name" value="HMG-box"/>
    <property type="match status" value="1"/>
</dbReference>
<protein>
    <recommendedName>
        <fullName evidence="2">MATA-HMG</fullName>
    </recommendedName>
</protein>